<dbReference type="Proteomes" id="UP000298787">
    <property type="component" value="Chromosome 15"/>
</dbReference>
<evidence type="ECO:0000313" key="4">
    <source>
        <dbReference type="Proteomes" id="UP000298787"/>
    </source>
</evidence>
<dbReference type="AlphaFoldDB" id="A0A4U5V6N5"/>
<keyword evidence="1" id="KW-0472">Membrane</keyword>
<evidence type="ECO:0000313" key="3">
    <source>
        <dbReference type="EMBL" id="TKS83577.1"/>
    </source>
</evidence>
<evidence type="ECO:0000256" key="2">
    <source>
        <dbReference type="SAM" id="SignalP"/>
    </source>
</evidence>
<protein>
    <submittedName>
        <fullName evidence="3">Uncharacterized protein</fullName>
    </submittedName>
</protein>
<evidence type="ECO:0000256" key="1">
    <source>
        <dbReference type="SAM" id="Phobius"/>
    </source>
</evidence>
<dbReference type="EMBL" id="CM014092">
    <property type="protein sequence ID" value="TKS83577.1"/>
    <property type="molecule type" value="Genomic_DNA"/>
</dbReference>
<accession>A0A4U5V6N5</accession>
<gene>
    <name evidence="3" type="ORF">D9C73_017690</name>
</gene>
<organism evidence="3 4">
    <name type="scientific">Collichthys lucidus</name>
    <name type="common">Big head croaker</name>
    <name type="synonym">Sciaena lucida</name>
    <dbReference type="NCBI Taxonomy" id="240159"/>
    <lineage>
        <taxon>Eukaryota</taxon>
        <taxon>Metazoa</taxon>
        <taxon>Chordata</taxon>
        <taxon>Craniata</taxon>
        <taxon>Vertebrata</taxon>
        <taxon>Euteleostomi</taxon>
        <taxon>Actinopterygii</taxon>
        <taxon>Neopterygii</taxon>
        <taxon>Teleostei</taxon>
        <taxon>Neoteleostei</taxon>
        <taxon>Acanthomorphata</taxon>
        <taxon>Eupercaria</taxon>
        <taxon>Sciaenidae</taxon>
        <taxon>Collichthys</taxon>
    </lineage>
</organism>
<feature type="signal peptide" evidence="2">
    <location>
        <begin position="1"/>
        <end position="17"/>
    </location>
</feature>
<reference evidence="3 4" key="1">
    <citation type="submission" date="2019-01" db="EMBL/GenBank/DDBJ databases">
        <title>Genome Assembly of Collichthys lucidus.</title>
        <authorList>
            <person name="Cai M."/>
            <person name="Xiao S."/>
        </authorList>
    </citation>
    <scope>NUCLEOTIDE SEQUENCE [LARGE SCALE GENOMIC DNA]</scope>
    <source>
        <strain evidence="3">JT15FE1705JMU</strain>
        <tissue evidence="3">Muscle</tissue>
    </source>
</reference>
<keyword evidence="1" id="KW-0812">Transmembrane</keyword>
<proteinExistence type="predicted"/>
<keyword evidence="2" id="KW-0732">Signal</keyword>
<name>A0A4U5V6N5_COLLU</name>
<feature type="chain" id="PRO_5020896456" evidence="2">
    <location>
        <begin position="18"/>
        <end position="195"/>
    </location>
</feature>
<keyword evidence="4" id="KW-1185">Reference proteome</keyword>
<keyword evidence="1" id="KW-1133">Transmembrane helix</keyword>
<feature type="transmembrane region" description="Helical" evidence="1">
    <location>
        <begin position="48"/>
        <end position="72"/>
    </location>
</feature>
<sequence>MLFLCFAAVVKVPLCKALSSQHFPWSSSATQMWMRANALFIHEGKKTSAVLCSGGCALLAVSSLLAIITIFLPSGGCERRICTLAGYMQMASVEEDMICASLFEVISKQLSYLTVKVELRNPYGFHISIALLLLEKAFHMNIGIADRAIKSQGVLSTKLSVSLIGWLFEIDGAWPTGQPPKSIQTVGKDEMAVGT</sequence>